<dbReference type="STRING" id="1806994.A0A507C029"/>
<keyword evidence="4" id="KW-0472">Membrane</keyword>
<reference evidence="5 6" key="1">
    <citation type="journal article" date="2019" name="Sci. Rep.">
        <title>Comparative genomics of chytrid fungi reveal insights into the obligate biotrophic and pathogenic lifestyle of Synchytrium endobioticum.</title>
        <authorList>
            <person name="van de Vossenberg B.T.L.H."/>
            <person name="Warris S."/>
            <person name="Nguyen H.D.T."/>
            <person name="van Gent-Pelzer M.P.E."/>
            <person name="Joly D.L."/>
            <person name="van de Geest H.C."/>
            <person name="Bonants P.J.M."/>
            <person name="Smith D.S."/>
            <person name="Levesque C.A."/>
            <person name="van der Lee T.A.J."/>
        </authorList>
    </citation>
    <scope>NUCLEOTIDE SEQUENCE [LARGE SCALE GENOMIC DNA]</scope>
    <source>
        <strain evidence="5 6">JEL517</strain>
    </source>
</reference>
<dbReference type="PRINTS" id="PR00081">
    <property type="entry name" value="GDHRDH"/>
</dbReference>
<protein>
    <submittedName>
        <fullName evidence="5">Uncharacterized protein</fullName>
    </submittedName>
</protein>
<dbReference type="PROSITE" id="PS00061">
    <property type="entry name" value="ADH_SHORT"/>
    <property type="match status" value="1"/>
</dbReference>
<evidence type="ECO:0000256" key="4">
    <source>
        <dbReference type="SAM" id="Phobius"/>
    </source>
</evidence>
<gene>
    <name evidence="5" type="ORF">SmJEL517_g05240</name>
</gene>
<dbReference type="PANTHER" id="PTHR43391">
    <property type="entry name" value="RETINOL DEHYDROGENASE-RELATED"/>
    <property type="match status" value="1"/>
</dbReference>
<dbReference type="InterPro" id="IPR020904">
    <property type="entry name" value="Sc_DH/Rdtase_CS"/>
</dbReference>
<keyword evidence="2" id="KW-0521">NADP</keyword>
<sequence>MEIKLKNLLEEVAARVFVALTMPLLILYNLYLYIQTKPKIWDAAGKVVEADIVPVFVGQILSLRTLSHPRTGSDQSNHQVPNRAGLLSTLYLDSTLIKPPLLILVITGCSAGMGADLARIYAKDGANLVIMARREAELNVVATECRKLGASSVLALPIDVASEDEIKKAVKRIGDEYGRIDLFVANAGISMGYTVQELNDLRLMRNLMDINYFGTIGFIIYGLHLLKKSAQPKISIISSVAGIFGSITRCGYSGSKFALKGFCDALSLEEPSFEISILFPGVVKTDLNRTREGSVQLNMDQGMECADAAELIHDAVKTGKRYETWTFRAKALYLIRDVLPDLRDSFWGGHGRKYQRPTAKKE</sequence>
<dbReference type="GeneID" id="42006463"/>
<dbReference type="OrthoDB" id="1933717at2759"/>
<keyword evidence="3" id="KW-0560">Oxidoreductase</keyword>
<dbReference type="GO" id="GO:0016491">
    <property type="term" value="F:oxidoreductase activity"/>
    <property type="evidence" value="ECO:0007669"/>
    <property type="project" value="UniProtKB-KW"/>
</dbReference>
<proteinExistence type="inferred from homology"/>
<accession>A0A507C029</accession>
<evidence type="ECO:0000256" key="3">
    <source>
        <dbReference type="ARBA" id="ARBA00023002"/>
    </source>
</evidence>
<evidence type="ECO:0000256" key="1">
    <source>
        <dbReference type="ARBA" id="ARBA00006484"/>
    </source>
</evidence>
<keyword evidence="4" id="KW-1133">Transmembrane helix</keyword>
<dbReference type="Proteomes" id="UP000319731">
    <property type="component" value="Unassembled WGS sequence"/>
</dbReference>
<keyword evidence="6" id="KW-1185">Reference proteome</keyword>
<evidence type="ECO:0000313" key="5">
    <source>
        <dbReference type="EMBL" id="TPX31404.1"/>
    </source>
</evidence>
<comment type="caution">
    <text evidence="5">The sequence shown here is derived from an EMBL/GenBank/DDBJ whole genome shotgun (WGS) entry which is preliminary data.</text>
</comment>
<dbReference type="PANTHER" id="PTHR43391:SF14">
    <property type="entry name" value="DEHYDROGENASE_REDUCTASE SDR FAMILY PROTEIN 7-LIKE"/>
    <property type="match status" value="1"/>
</dbReference>
<feature type="transmembrane region" description="Helical" evidence="4">
    <location>
        <begin position="12"/>
        <end position="34"/>
    </location>
</feature>
<dbReference type="SUPFAM" id="SSF51735">
    <property type="entry name" value="NAD(P)-binding Rossmann-fold domains"/>
    <property type="match status" value="1"/>
</dbReference>
<evidence type="ECO:0000256" key="2">
    <source>
        <dbReference type="ARBA" id="ARBA00022857"/>
    </source>
</evidence>
<dbReference type="Pfam" id="PF00106">
    <property type="entry name" value="adh_short"/>
    <property type="match status" value="1"/>
</dbReference>
<organism evidence="5 6">
    <name type="scientific">Synchytrium microbalum</name>
    <dbReference type="NCBI Taxonomy" id="1806994"/>
    <lineage>
        <taxon>Eukaryota</taxon>
        <taxon>Fungi</taxon>
        <taxon>Fungi incertae sedis</taxon>
        <taxon>Chytridiomycota</taxon>
        <taxon>Chytridiomycota incertae sedis</taxon>
        <taxon>Chytridiomycetes</taxon>
        <taxon>Synchytriales</taxon>
        <taxon>Synchytriaceae</taxon>
        <taxon>Synchytrium</taxon>
    </lineage>
</organism>
<dbReference type="EMBL" id="QEAO01000045">
    <property type="protein sequence ID" value="TPX31404.1"/>
    <property type="molecule type" value="Genomic_DNA"/>
</dbReference>
<dbReference type="AlphaFoldDB" id="A0A507C029"/>
<dbReference type="Gene3D" id="3.40.50.720">
    <property type="entry name" value="NAD(P)-binding Rossmann-like Domain"/>
    <property type="match status" value="1"/>
</dbReference>
<evidence type="ECO:0000313" key="6">
    <source>
        <dbReference type="Proteomes" id="UP000319731"/>
    </source>
</evidence>
<keyword evidence="4" id="KW-0812">Transmembrane</keyword>
<name>A0A507C029_9FUNG</name>
<dbReference type="RefSeq" id="XP_031022840.1">
    <property type="nucleotide sequence ID" value="XM_031171166.1"/>
</dbReference>
<comment type="similarity">
    <text evidence="1">Belongs to the short-chain dehydrogenases/reductases (SDR) family.</text>
</comment>
<dbReference type="InterPro" id="IPR036291">
    <property type="entry name" value="NAD(P)-bd_dom_sf"/>
</dbReference>
<dbReference type="InterPro" id="IPR002347">
    <property type="entry name" value="SDR_fam"/>
</dbReference>